<dbReference type="InterPro" id="IPR043167">
    <property type="entry name" value="LpxI_C_sf"/>
</dbReference>
<comment type="caution">
    <text evidence="3">The sequence shown here is derived from an EMBL/GenBank/DDBJ whole genome shotgun (WGS) entry which is preliminary data.</text>
</comment>
<dbReference type="Proteomes" id="UP000247565">
    <property type="component" value="Unassembled WGS sequence"/>
</dbReference>
<dbReference type="Gene3D" id="3.40.50.20">
    <property type="match status" value="1"/>
</dbReference>
<dbReference type="Pfam" id="PF06230">
    <property type="entry name" value="LpxI_C"/>
    <property type="match status" value="1"/>
</dbReference>
<organism evidence="3 4">
    <name type="scientific">Commensalibacter melissae</name>
    <dbReference type="NCBI Taxonomy" id="2070537"/>
    <lineage>
        <taxon>Bacteria</taxon>
        <taxon>Pseudomonadati</taxon>
        <taxon>Pseudomonadota</taxon>
        <taxon>Alphaproteobacteria</taxon>
        <taxon>Acetobacterales</taxon>
        <taxon>Acetobacteraceae</taxon>
    </lineage>
</organism>
<gene>
    <name evidence="3" type="ORF">DK869_01045</name>
</gene>
<feature type="domain" description="LpxI C-terminal" evidence="1">
    <location>
        <begin position="141"/>
        <end position="270"/>
    </location>
</feature>
<dbReference type="AlphaFoldDB" id="A0A318NDJ5"/>
<accession>A0A318NDJ5</accession>
<reference evidence="3 4" key="1">
    <citation type="submission" date="2018-05" db="EMBL/GenBank/DDBJ databases">
        <title>Reference genomes for bee gut microbiota database.</title>
        <authorList>
            <person name="Ellegaard K.M."/>
        </authorList>
    </citation>
    <scope>NUCLEOTIDE SEQUENCE [LARGE SCALE GENOMIC DNA]</scope>
    <source>
        <strain evidence="3 4">ESL0284</strain>
    </source>
</reference>
<dbReference type="RefSeq" id="WP_110438147.1">
    <property type="nucleotide sequence ID" value="NZ_CP046393.1"/>
</dbReference>
<dbReference type="Gene3D" id="3.40.140.80">
    <property type="match status" value="1"/>
</dbReference>
<dbReference type="InterPro" id="IPR053174">
    <property type="entry name" value="LpxI"/>
</dbReference>
<dbReference type="PANTHER" id="PTHR39962">
    <property type="entry name" value="BLL4848 PROTEIN"/>
    <property type="match status" value="1"/>
</dbReference>
<evidence type="ECO:0000259" key="1">
    <source>
        <dbReference type="Pfam" id="PF06230"/>
    </source>
</evidence>
<evidence type="ECO:0000259" key="2">
    <source>
        <dbReference type="Pfam" id="PF17930"/>
    </source>
</evidence>
<proteinExistence type="predicted"/>
<feature type="domain" description="LpxI N-terminal" evidence="2">
    <location>
        <begin position="10"/>
        <end position="137"/>
    </location>
</feature>
<dbReference type="Pfam" id="PF17930">
    <property type="entry name" value="LpxI_N"/>
    <property type="match status" value="1"/>
</dbReference>
<name>A0A318NDJ5_9PROT</name>
<dbReference type="EMBL" id="QGLT01000001">
    <property type="protein sequence ID" value="PXZ01628.1"/>
    <property type="molecule type" value="Genomic_DNA"/>
</dbReference>
<keyword evidence="4" id="KW-1185">Reference proteome</keyword>
<dbReference type="InterPro" id="IPR041255">
    <property type="entry name" value="LpxI_N"/>
</dbReference>
<evidence type="ECO:0000313" key="4">
    <source>
        <dbReference type="Proteomes" id="UP000247565"/>
    </source>
</evidence>
<dbReference type="PANTHER" id="PTHR39962:SF1">
    <property type="entry name" value="LPXI FAMILY PROTEIN"/>
    <property type="match status" value="1"/>
</dbReference>
<dbReference type="OrthoDB" id="9789836at2"/>
<dbReference type="InterPro" id="IPR010415">
    <property type="entry name" value="LpxI_C"/>
</dbReference>
<evidence type="ECO:0000313" key="3">
    <source>
        <dbReference type="EMBL" id="PXZ01628.1"/>
    </source>
</evidence>
<sequence>MDKNRQQPVLGILAGGGPLPGKVAEAAKKKGYSIFIVAFKDFAEPHIVSSWPHEYVRLAAAGHILNTLRQNNCKELVLIGPVKRPSFFDLRPDPEGVRILGKIGKALFAGDDGLLASLVRVLNEEGFTVRGAHEFLQPVYEGILGDVIPDKLALQDIAKGIKINKVMGELDIGQACIVQNELVIAVEAMEGTDAMLKRAKDCQQPGLGGILIKQVKPNQERKADMPTIGPKTVYNAHYSGLRGIAFEAEGTLLIHKDEMVAIANQKGLFLLSYNPVTFEQKYLRKEN</sequence>
<protein>
    <submittedName>
        <fullName evidence="3">DUF1009 domain-containing protein</fullName>
    </submittedName>
</protein>